<name>A0A225M6H0_9BURK</name>
<dbReference type="EC" id="2.7.7.2" evidence="15"/>
<keyword evidence="8 15" id="KW-0547">Nucleotide-binding</keyword>
<sequence length="329" mass="36590">MQNCKLSSVNSSPRIYRSLPRFDSSRPSAVTIGNFDGVHRGHQAILARVADHARKHGLAPTVMTFEPHPRAYFAAKGHRPELIPTQVSSLRDKMWSLAHHGIEQIVLERFNQRLADMSAQAFIEQLLLRGLNTRWLLVGEDFRYGHKRGGDIELLRSMGARHGFQVETISDVADEHGHRISSSEVRTALAVGDLRRAEHLLGHTYHISGHVVHGQKLGRSLGFPTLNLRVPPLCAVRSGIYVVRAHGLAETPLPGVASLGVRPTVAGDGQVMLEVHLLDCRIDAYGKLTRIEFLEFLRDEEKFPDLPTLTAAIDKDARSARDYFAVHGL</sequence>
<dbReference type="EC" id="2.7.1.26" evidence="15"/>
<evidence type="ECO:0000256" key="4">
    <source>
        <dbReference type="ARBA" id="ARBA00022630"/>
    </source>
</evidence>
<keyword evidence="10 15" id="KW-0274">FAD</keyword>
<evidence type="ECO:0000256" key="8">
    <source>
        <dbReference type="ARBA" id="ARBA00022741"/>
    </source>
</evidence>
<dbReference type="CDD" id="cd02064">
    <property type="entry name" value="FAD_synthetase_N"/>
    <property type="match status" value="1"/>
</dbReference>
<dbReference type="UniPathway" id="UPA00277">
    <property type="reaction ID" value="UER00407"/>
</dbReference>
<dbReference type="NCBIfam" id="NF004160">
    <property type="entry name" value="PRK05627.1-3"/>
    <property type="match status" value="1"/>
</dbReference>
<comment type="function">
    <text evidence="1">Catalyzes the phosphorylation of riboflavin to FMN followed by the adenylation of FMN to FAD.</text>
</comment>
<dbReference type="InterPro" id="IPR015865">
    <property type="entry name" value="Riboflavin_kinase_bac/euk"/>
</dbReference>
<keyword evidence="12" id="KW-0511">Multifunctional enzyme</keyword>
<proteinExistence type="inferred from homology"/>
<evidence type="ECO:0000256" key="14">
    <source>
        <dbReference type="ARBA" id="ARBA00049494"/>
    </source>
</evidence>
<dbReference type="InterPro" id="IPR014729">
    <property type="entry name" value="Rossmann-like_a/b/a_fold"/>
</dbReference>
<dbReference type="Pfam" id="PF01687">
    <property type="entry name" value="Flavokinase"/>
    <property type="match status" value="1"/>
</dbReference>
<dbReference type="GO" id="GO:0003919">
    <property type="term" value="F:FMN adenylyltransferase activity"/>
    <property type="evidence" value="ECO:0007669"/>
    <property type="project" value="UniProtKB-UniRule"/>
</dbReference>
<dbReference type="InterPro" id="IPR002606">
    <property type="entry name" value="Riboflavin_kinase_bac"/>
</dbReference>
<evidence type="ECO:0000256" key="5">
    <source>
        <dbReference type="ARBA" id="ARBA00022643"/>
    </source>
</evidence>
<dbReference type="GO" id="GO:0005524">
    <property type="term" value="F:ATP binding"/>
    <property type="evidence" value="ECO:0007669"/>
    <property type="project" value="UniProtKB-UniRule"/>
</dbReference>
<comment type="similarity">
    <text evidence="15">Belongs to the ribF family.</text>
</comment>
<keyword evidence="7 15" id="KW-0548">Nucleotidyltransferase</keyword>
<comment type="caution">
    <text evidence="17">The sequence shown here is derived from an EMBL/GenBank/DDBJ whole genome shotgun (WGS) entry which is preliminary data.</text>
</comment>
<dbReference type="OrthoDB" id="9803667at2"/>
<dbReference type="SUPFAM" id="SSF82114">
    <property type="entry name" value="Riboflavin kinase-like"/>
    <property type="match status" value="1"/>
</dbReference>
<keyword evidence="11 15" id="KW-0067">ATP-binding</keyword>
<evidence type="ECO:0000313" key="18">
    <source>
        <dbReference type="Proteomes" id="UP000214603"/>
    </source>
</evidence>
<accession>A0A225M6H0</accession>
<dbReference type="NCBIfam" id="TIGR00083">
    <property type="entry name" value="ribF"/>
    <property type="match status" value="1"/>
</dbReference>
<evidence type="ECO:0000256" key="7">
    <source>
        <dbReference type="ARBA" id="ARBA00022695"/>
    </source>
</evidence>
<dbReference type="Proteomes" id="UP000214603">
    <property type="component" value="Unassembled WGS sequence"/>
</dbReference>
<dbReference type="InterPro" id="IPR015864">
    <property type="entry name" value="FAD_synthase"/>
</dbReference>
<evidence type="ECO:0000256" key="6">
    <source>
        <dbReference type="ARBA" id="ARBA00022679"/>
    </source>
</evidence>
<feature type="domain" description="Riboflavin kinase" evidence="16">
    <location>
        <begin position="200"/>
        <end position="325"/>
    </location>
</feature>
<protein>
    <recommendedName>
        <fullName evidence="15">Riboflavin biosynthesis protein</fullName>
    </recommendedName>
    <domain>
        <recommendedName>
            <fullName evidence="15">Riboflavin kinase</fullName>
            <ecNumber evidence="15">2.7.1.26</ecNumber>
        </recommendedName>
        <alternativeName>
            <fullName evidence="15">Flavokinase</fullName>
        </alternativeName>
    </domain>
    <domain>
        <recommendedName>
            <fullName evidence="15">FMN adenylyltransferase</fullName>
            <ecNumber evidence="15">2.7.7.2</ecNumber>
        </recommendedName>
        <alternativeName>
            <fullName evidence="15">FAD pyrophosphorylase</fullName>
        </alternativeName>
        <alternativeName>
            <fullName evidence="15">FAD synthase</fullName>
        </alternativeName>
    </domain>
</protein>
<keyword evidence="18" id="KW-1185">Reference proteome</keyword>
<evidence type="ECO:0000259" key="16">
    <source>
        <dbReference type="SMART" id="SM00904"/>
    </source>
</evidence>
<evidence type="ECO:0000256" key="9">
    <source>
        <dbReference type="ARBA" id="ARBA00022777"/>
    </source>
</evidence>
<comment type="pathway">
    <text evidence="3 15">Cofactor biosynthesis; FMN biosynthesis; FMN from riboflavin (ATP route): step 1/1.</text>
</comment>
<evidence type="ECO:0000256" key="1">
    <source>
        <dbReference type="ARBA" id="ARBA00002121"/>
    </source>
</evidence>
<keyword evidence="6 15" id="KW-0808">Transferase</keyword>
<dbReference type="NCBIfam" id="NF004163">
    <property type="entry name" value="PRK05627.1-6"/>
    <property type="match status" value="1"/>
</dbReference>
<dbReference type="Gene3D" id="2.40.30.30">
    <property type="entry name" value="Riboflavin kinase-like"/>
    <property type="match status" value="1"/>
</dbReference>
<comment type="pathway">
    <text evidence="2 15">Cofactor biosynthesis; FAD biosynthesis; FAD from FMN: step 1/1.</text>
</comment>
<dbReference type="PANTHER" id="PTHR22749:SF6">
    <property type="entry name" value="RIBOFLAVIN KINASE"/>
    <property type="match status" value="1"/>
</dbReference>
<dbReference type="UniPathway" id="UPA00276">
    <property type="reaction ID" value="UER00406"/>
</dbReference>
<dbReference type="EMBL" id="NJIH01000013">
    <property type="protein sequence ID" value="OWT55151.1"/>
    <property type="molecule type" value="Genomic_DNA"/>
</dbReference>
<keyword evidence="9 15" id="KW-0418">Kinase</keyword>
<dbReference type="InterPro" id="IPR023465">
    <property type="entry name" value="Riboflavin_kinase_dom_sf"/>
</dbReference>
<evidence type="ECO:0000256" key="2">
    <source>
        <dbReference type="ARBA" id="ARBA00004726"/>
    </source>
</evidence>
<evidence type="ECO:0000256" key="13">
    <source>
        <dbReference type="ARBA" id="ARBA00047880"/>
    </source>
</evidence>
<dbReference type="GO" id="GO:0008531">
    <property type="term" value="F:riboflavin kinase activity"/>
    <property type="evidence" value="ECO:0007669"/>
    <property type="project" value="UniProtKB-UniRule"/>
</dbReference>
<evidence type="ECO:0000256" key="3">
    <source>
        <dbReference type="ARBA" id="ARBA00005201"/>
    </source>
</evidence>
<evidence type="ECO:0000256" key="15">
    <source>
        <dbReference type="PIRNR" id="PIRNR004491"/>
    </source>
</evidence>
<dbReference type="GO" id="GO:0006747">
    <property type="term" value="P:FAD biosynthetic process"/>
    <property type="evidence" value="ECO:0007669"/>
    <property type="project" value="UniProtKB-UniRule"/>
</dbReference>
<dbReference type="FunFam" id="3.40.50.620:FF:000021">
    <property type="entry name" value="Riboflavin biosynthesis protein"/>
    <property type="match status" value="1"/>
</dbReference>
<keyword evidence="4 15" id="KW-0285">Flavoprotein</keyword>
<dbReference type="PIRSF" id="PIRSF004491">
    <property type="entry name" value="FAD_Synth"/>
    <property type="match status" value="1"/>
</dbReference>
<evidence type="ECO:0000256" key="10">
    <source>
        <dbReference type="ARBA" id="ARBA00022827"/>
    </source>
</evidence>
<dbReference type="NCBIfam" id="NF004159">
    <property type="entry name" value="PRK05627.1-2"/>
    <property type="match status" value="1"/>
</dbReference>
<dbReference type="SUPFAM" id="SSF52374">
    <property type="entry name" value="Nucleotidylyl transferase"/>
    <property type="match status" value="1"/>
</dbReference>
<dbReference type="PANTHER" id="PTHR22749">
    <property type="entry name" value="RIBOFLAVIN KINASE/FMN ADENYLYLTRANSFERASE"/>
    <property type="match status" value="1"/>
</dbReference>
<evidence type="ECO:0000313" key="17">
    <source>
        <dbReference type="EMBL" id="OWT55151.1"/>
    </source>
</evidence>
<evidence type="ECO:0000256" key="12">
    <source>
        <dbReference type="ARBA" id="ARBA00023268"/>
    </source>
</evidence>
<reference evidence="18" key="1">
    <citation type="submission" date="2017-06" db="EMBL/GenBank/DDBJ databases">
        <title>Herbaspirillum phytohormonus sp. nov., isolated from the root nodule of Robinia pseudoacacia in lead-zinc mine.</title>
        <authorList>
            <person name="Fan M."/>
            <person name="Lin Y."/>
        </authorList>
    </citation>
    <scope>NUCLEOTIDE SEQUENCE [LARGE SCALE GENOMIC DNA]</scope>
    <source>
        <strain evidence="18">SC-089</strain>
    </source>
</reference>
<dbReference type="AlphaFoldDB" id="A0A225M6H0"/>
<keyword evidence="5 15" id="KW-0288">FMN</keyword>
<organism evidence="17 18">
    <name type="scientific">Candidimonas nitroreducens</name>
    <dbReference type="NCBI Taxonomy" id="683354"/>
    <lineage>
        <taxon>Bacteria</taxon>
        <taxon>Pseudomonadati</taxon>
        <taxon>Pseudomonadota</taxon>
        <taxon>Betaproteobacteria</taxon>
        <taxon>Burkholderiales</taxon>
        <taxon>Alcaligenaceae</taxon>
        <taxon>Candidimonas</taxon>
    </lineage>
</organism>
<dbReference type="Gene3D" id="3.40.50.620">
    <property type="entry name" value="HUPs"/>
    <property type="match status" value="1"/>
</dbReference>
<dbReference type="GO" id="GO:0009231">
    <property type="term" value="P:riboflavin biosynthetic process"/>
    <property type="evidence" value="ECO:0007669"/>
    <property type="project" value="InterPro"/>
</dbReference>
<comment type="catalytic activity">
    <reaction evidence="13 15">
        <text>riboflavin + ATP = FMN + ADP + H(+)</text>
        <dbReference type="Rhea" id="RHEA:14357"/>
        <dbReference type="ChEBI" id="CHEBI:15378"/>
        <dbReference type="ChEBI" id="CHEBI:30616"/>
        <dbReference type="ChEBI" id="CHEBI:57986"/>
        <dbReference type="ChEBI" id="CHEBI:58210"/>
        <dbReference type="ChEBI" id="CHEBI:456216"/>
        <dbReference type="EC" id="2.7.1.26"/>
    </reaction>
</comment>
<comment type="catalytic activity">
    <reaction evidence="14 15">
        <text>FMN + ATP + H(+) = FAD + diphosphate</text>
        <dbReference type="Rhea" id="RHEA:17237"/>
        <dbReference type="ChEBI" id="CHEBI:15378"/>
        <dbReference type="ChEBI" id="CHEBI:30616"/>
        <dbReference type="ChEBI" id="CHEBI:33019"/>
        <dbReference type="ChEBI" id="CHEBI:57692"/>
        <dbReference type="ChEBI" id="CHEBI:58210"/>
        <dbReference type="EC" id="2.7.7.2"/>
    </reaction>
</comment>
<gene>
    <name evidence="17" type="primary">ribF</name>
    <name evidence="17" type="ORF">CEY11_20740</name>
</gene>
<evidence type="ECO:0000256" key="11">
    <source>
        <dbReference type="ARBA" id="ARBA00022840"/>
    </source>
</evidence>
<dbReference type="Pfam" id="PF06574">
    <property type="entry name" value="FAD_syn"/>
    <property type="match status" value="1"/>
</dbReference>
<dbReference type="InterPro" id="IPR023468">
    <property type="entry name" value="Riboflavin_kinase"/>
</dbReference>
<dbReference type="GO" id="GO:0009398">
    <property type="term" value="P:FMN biosynthetic process"/>
    <property type="evidence" value="ECO:0007669"/>
    <property type="project" value="UniProtKB-UniRule"/>
</dbReference>
<dbReference type="SMART" id="SM00904">
    <property type="entry name" value="Flavokinase"/>
    <property type="match status" value="1"/>
</dbReference>